<protein>
    <submittedName>
        <fullName evidence="4">Rhamnose ABC transporter substrate-binding protein</fullName>
    </submittedName>
</protein>
<evidence type="ECO:0000313" key="4">
    <source>
        <dbReference type="EMBL" id="QCD59868.1"/>
    </source>
</evidence>
<dbReference type="Proteomes" id="UP000495940">
    <property type="component" value="Chromosome"/>
</dbReference>
<dbReference type="CDD" id="cd20000">
    <property type="entry name" value="PBP1_ABC_rhamnose"/>
    <property type="match status" value="1"/>
</dbReference>
<dbReference type="Pfam" id="PF13407">
    <property type="entry name" value="Peripla_BP_4"/>
    <property type="match status" value="1"/>
</dbReference>
<gene>
    <name evidence="4" type="primary">rhaS</name>
    <name evidence="4" type="ORF">CEB94_37600</name>
</gene>
<evidence type="ECO:0000256" key="2">
    <source>
        <dbReference type="SAM" id="SignalP"/>
    </source>
</evidence>
<feature type="signal peptide" evidence="2">
    <location>
        <begin position="1"/>
        <end position="27"/>
    </location>
</feature>
<accession>A0A6G5RNY0</accession>
<dbReference type="PANTHER" id="PTHR30036">
    <property type="entry name" value="D-XYLOSE-BINDING PERIPLASMIC PROTEIN"/>
    <property type="match status" value="1"/>
</dbReference>
<organism evidence="4 5">
    <name type="scientific">Streptomyces hawaiiensis</name>
    <dbReference type="NCBI Taxonomy" id="67305"/>
    <lineage>
        <taxon>Bacteria</taxon>
        <taxon>Bacillati</taxon>
        <taxon>Actinomycetota</taxon>
        <taxon>Actinomycetes</taxon>
        <taxon>Kitasatosporales</taxon>
        <taxon>Streptomycetaceae</taxon>
        <taxon>Streptomyces</taxon>
    </lineage>
</organism>
<dbReference type="GO" id="GO:0030246">
    <property type="term" value="F:carbohydrate binding"/>
    <property type="evidence" value="ECO:0007669"/>
    <property type="project" value="TreeGrafter"/>
</dbReference>
<name>A0A6G5RNY0_9ACTN</name>
<dbReference type="InterPro" id="IPR013459">
    <property type="entry name" value="RhaS"/>
</dbReference>
<keyword evidence="2" id="KW-0732">Signal</keyword>
<dbReference type="GO" id="GO:0015762">
    <property type="term" value="P:rhamnose transmembrane transport"/>
    <property type="evidence" value="ECO:0007669"/>
    <property type="project" value="InterPro"/>
</dbReference>
<feature type="chain" id="PRO_5026317891" evidence="2">
    <location>
        <begin position="28"/>
        <end position="360"/>
    </location>
</feature>
<dbReference type="InterPro" id="IPR050555">
    <property type="entry name" value="Bact_Solute-Bind_Prot2"/>
</dbReference>
<reference evidence="4 5" key="1">
    <citation type="submission" date="2017-06" db="EMBL/GenBank/DDBJ databases">
        <title>Complete Genome Sequence of Streptomyces hawaiiensis NRRL 15010 and insights into acyldepsipeptides biosynthesis.</title>
        <authorList>
            <person name="Mariita R.M."/>
            <person name="Sello J.K."/>
        </authorList>
    </citation>
    <scope>NUCLEOTIDE SEQUENCE [LARGE SCALE GENOMIC DNA]</scope>
    <source>
        <strain evidence="4 5">ATCC 12236</strain>
    </source>
</reference>
<feature type="domain" description="Periplasmic binding protein" evidence="3">
    <location>
        <begin position="59"/>
        <end position="317"/>
    </location>
</feature>
<dbReference type="InterPro" id="IPR028082">
    <property type="entry name" value="Peripla_BP_I"/>
</dbReference>
<dbReference type="PANTHER" id="PTHR30036:SF8">
    <property type="entry name" value="ABC-TYPE SUGAR TRANSPORT SYSTEM PERIPLASMIC COMPONENT-LIKE PROTEIN"/>
    <property type="match status" value="1"/>
</dbReference>
<comment type="subcellular location">
    <subcellularLocation>
        <location evidence="1">Cell envelope</location>
    </subcellularLocation>
</comment>
<dbReference type="InterPro" id="IPR025997">
    <property type="entry name" value="SBP_2_dom"/>
</dbReference>
<dbReference type="Gene3D" id="3.40.50.2300">
    <property type="match status" value="2"/>
</dbReference>
<dbReference type="KEGG" id="shaw:CEB94_37600"/>
<dbReference type="RefSeq" id="WP_175436333.1">
    <property type="nucleotide sequence ID" value="NZ_CP021978.1"/>
</dbReference>
<evidence type="ECO:0000256" key="1">
    <source>
        <dbReference type="ARBA" id="ARBA00004196"/>
    </source>
</evidence>
<dbReference type="EMBL" id="CP021978">
    <property type="protein sequence ID" value="QCD59868.1"/>
    <property type="molecule type" value="Genomic_DNA"/>
</dbReference>
<dbReference type="GO" id="GO:0030288">
    <property type="term" value="C:outer membrane-bounded periplasmic space"/>
    <property type="evidence" value="ECO:0007669"/>
    <property type="project" value="TreeGrafter"/>
</dbReference>
<dbReference type="NCBIfam" id="TIGR02637">
    <property type="entry name" value="RhaS"/>
    <property type="match status" value="1"/>
</dbReference>
<dbReference type="AlphaFoldDB" id="A0A6G5RNY0"/>
<keyword evidence="5" id="KW-1185">Reference proteome</keyword>
<evidence type="ECO:0000313" key="5">
    <source>
        <dbReference type="Proteomes" id="UP000495940"/>
    </source>
</evidence>
<sequence length="360" mass="38140">MRKSTLRRSCAALATATSLALALTACGGTTKKDVADEGASAATAGKADPNAATKKGLTVGFLPKQVNNPYFTSADKGGEKALKELGSSYKEVGPSSATDTAGQVSYVNTLTQQQVDAMAVSAQDPGALCTALKQAMKNDIKVVTYDSDTTPDCRNAFVSQASAEDLGRTEVQLLAKQVDHKGEIAILSAAQTATNQNTWIDFMKDELKKPEYKNMKLVKVAYGNDDAQQSFQQTQGLLQEYPNLKGIISPTTVGIKAAAQYLSGSKYKGKVKLTGLGTPNDMRKYVKNGTVEAFELWDPAKLGELAARTAVALSSGQITGKEGETFKAGSMGEYTIGKDGVISLGKPTVFDAKNIDQFNF</sequence>
<dbReference type="PROSITE" id="PS51257">
    <property type="entry name" value="PROKAR_LIPOPROTEIN"/>
    <property type="match status" value="1"/>
</dbReference>
<evidence type="ECO:0000259" key="3">
    <source>
        <dbReference type="Pfam" id="PF13407"/>
    </source>
</evidence>
<dbReference type="SUPFAM" id="SSF53822">
    <property type="entry name" value="Periplasmic binding protein-like I"/>
    <property type="match status" value="1"/>
</dbReference>
<proteinExistence type="predicted"/>